<dbReference type="STRING" id="1423715.FD25_GL000177"/>
<feature type="compositionally biased region" description="Basic and acidic residues" evidence="1">
    <location>
        <begin position="111"/>
        <end position="131"/>
    </location>
</feature>
<protein>
    <recommendedName>
        <fullName evidence="4">Replication terminator protein</fullName>
    </recommendedName>
</protein>
<comment type="caution">
    <text evidence="2">The sequence shown here is derived from an EMBL/GenBank/DDBJ whole genome shotgun (WGS) entry which is preliminary data.</text>
</comment>
<organism evidence="2 3">
    <name type="scientific">Levilactobacillus acidifarinae DSM 19394 = JCM 15949</name>
    <dbReference type="NCBI Taxonomy" id="1423715"/>
    <lineage>
        <taxon>Bacteria</taxon>
        <taxon>Bacillati</taxon>
        <taxon>Bacillota</taxon>
        <taxon>Bacilli</taxon>
        <taxon>Lactobacillales</taxon>
        <taxon>Lactobacillaceae</taxon>
        <taxon>Levilactobacillus</taxon>
    </lineage>
</organism>
<reference evidence="2 3" key="1">
    <citation type="journal article" date="2015" name="Genome Announc.">
        <title>Expanding the biotechnology potential of lactobacilli through comparative genomics of 213 strains and associated genera.</title>
        <authorList>
            <person name="Sun Z."/>
            <person name="Harris H.M."/>
            <person name="McCann A."/>
            <person name="Guo C."/>
            <person name="Argimon S."/>
            <person name="Zhang W."/>
            <person name="Yang X."/>
            <person name="Jeffery I.B."/>
            <person name="Cooney J.C."/>
            <person name="Kagawa T.F."/>
            <person name="Liu W."/>
            <person name="Song Y."/>
            <person name="Salvetti E."/>
            <person name="Wrobel A."/>
            <person name="Rasinkangas P."/>
            <person name="Parkhill J."/>
            <person name="Rea M.C."/>
            <person name="O'Sullivan O."/>
            <person name="Ritari J."/>
            <person name="Douillard F.P."/>
            <person name="Paul Ross R."/>
            <person name="Yang R."/>
            <person name="Briner A.E."/>
            <person name="Felis G.E."/>
            <person name="de Vos W.M."/>
            <person name="Barrangou R."/>
            <person name="Klaenhammer T.R."/>
            <person name="Caufield P.W."/>
            <person name="Cui Y."/>
            <person name="Zhang H."/>
            <person name="O'Toole P.W."/>
        </authorList>
    </citation>
    <scope>NUCLEOTIDE SEQUENCE [LARGE SCALE GENOMIC DNA]</scope>
    <source>
        <strain evidence="2 3">DSM 19394</strain>
    </source>
</reference>
<name>A0A0R1LQ79_9LACO</name>
<dbReference type="OrthoDB" id="1956472at2"/>
<dbReference type="RefSeq" id="WP_057803059.1">
    <property type="nucleotide sequence ID" value="NZ_AZDV01000026.1"/>
</dbReference>
<dbReference type="AlphaFoldDB" id="A0A0R1LQ79"/>
<evidence type="ECO:0000256" key="1">
    <source>
        <dbReference type="SAM" id="MobiDB-lite"/>
    </source>
</evidence>
<evidence type="ECO:0000313" key="2">
    <source>
        <dbReference type="EMBL" id="KRK94226.1"/>
    </source>
</evidence>
<dbReference type="PATRIC" id="fig|1423715.3.peg.188"/>
<gene>
    <name evidence="2" type="ORF">FD25_GL000177</name>
</gene>
<dbReference type="EMBL" id="AZDV01000026">
    <property type="protein sequence ID" value="KRK94226.1"/>
    <property type="molecule type" value="Genomic_DNA"/>
</dbReference>
<accession>A0A0R1LQ79</accession>
<keyword evidence="3" id="KW-1185">Reference proteome</keyword>
<dbReference type="Proteomes" id="UP000051955">
    <property type="component" value="Unassembled WGS sequence"/>
</dbReference>
<proteinExistence type="predicted"/>
<evidence type="ECO:0000313" key="3">
    <source>
        <dbReference type="Proteomes" id="UP000051955"/>
    </source>
</evidence>
<evidence type="ECO:0008006" key="4">
    <source>
        <dbReference type="Google" id="ProtNLM"/>
    </source>
</evidence>
<sequence length="150" mass="16424">MSKQQKLINVDLTELANGAIQEKLDHTMKDVMTNILNPNTDAKKKRKVTITLTMAPSENRDTLTLDAQVKAALVPENAATTTVLVGRNDSGYIEANELKSGAKGQTYFDSTDSKLKTDTGEDVDQVEKEASSAKPAPKVIDFQQQKKETN</sequence>
<feature type="region of interest" description="Disordered" evidence="1">
    <location>
        <begin position="103"/>
        <end position="150"/>
    </location>
</feature>